<gene>
    <name evidence="3" type="ORF">UFOPK3164_00806</name>
    <name evidence="4" type="ORF">UFOPK3427_01848</name>
    <name evidence="5" type="ORF">UFOPK4112_01398</name>
</gene>
<dbReference type="AlphaFoldDB" id="A0A6J7EKP8"/>
<dbReference type="InterPro" id="IPR037401">
    <property type="entry name" value="SnoaL-like"/>
</dbReference>
<accession>A0A6J7EKP8</accession>
<dbReference type="EMBL" id="CAFBPM010000015">
    <property type="protein sequence ID" value="CAB5028383.1"/>
    <property type="molecule type" value="Genomic_DNA"/>
</dbReference>
<organism evidence="4">
    <name type="scientific">freshwater metagenome</name>
    <dbReference type="NCBI Taxonomy" id="449393"/>
    <lineage>
        <taxon>unclassified sequences</taxon>
        <taxon>metagenomes</taxon>
        <taxon>ecological metagenomes</taxon>
    </lineage>
</organism>
<evidence type="ECO:0000313" key="3">
    <source>
        <dbReference type="EMBL" id="CAB4826596.1"/>
    </source>
</evidence>
<feature type="region of interest" description="Disordered" evidence="1">
    <location>
        <begin position="142"/>
        <end position="161"/>
    </location>
</feature>
<proteinExistence type="predicted"/>
<dbReference type="EMBL" id="CAFBLT010000004">
    <property type="protein sequence ID" value="CAB4884142.1"/>
    <property type="molecule type" value="Genomic_DNA"/>
</dbReference>
<dbReference type="Gene3D" id="3.10.450.50">
    <property type="match status" value="1"/>
</dbReference>
<sequence>MPHPREEVAGAVARYVELRKKIEQGDETSFGVLADLYTDDAVMIDAAWGRLEGRPAIDEWLVNSMVGLGDWLFPIEFTAIEGDHVIIKWTQIIPATKPDGSPASQSAYSHLIYAGDGKFNYEEDAYNMLHVIEDIEASGWTPTEPMNIPPAHPNRDFSPKS</sequence>
<feature type="domain" description="SnoaL-like" evidence="2">
    <location>
        <begin position="31"/>
        <end position="110"/>
    </location>
</feature>
<evidence type="ECO:0000256" key="1">
    <source>
        <dbReference type="SAM" id="MobiDB-lite"/>
    </source>
</evidence>
<dbReference type="InterPro" id="IPR032710">
    <property type="entry name" value="NTF2-like_dom_sf"/>
</dbReference>
<dbReference type="Pfam" id="PF12680">
    <property type="entry name" value="SnoaL_2"/>
    <property type="match status" value="1"/>
</dbReference>
<protein>
    <submittedName>
        <fullName evidence="4">Unannotated protein</fullName>
    </submittedName>
</protein>
<evidence type="ECO:0000313" key="5">
    <source>
        <dbReference type="EMBL" id="CAB5028383.1"/>
    </source>
</evidence>
<evidence type="ECO:0000259" key="2">
    <source>
        <dbReference type="Pfam" id="PF12680"/>
    </source>
</evidence>
<dbReference type="EMBL" id="CAFABE010000030">
    <property type="protein sequence ID" value="CAB4826596.1"/>
    <property type="molecule type" value="Genomic_DNA"/>
</dbReference>
<dbReference type="SUPFAM" id="SSF54427">
    <property type="entry name" value="NTF2-like"/>
    <property type="match status" value="1"/>
</dbReference>
<evidence type="ECO:0000313" key="4">
    <source>
        <dbReference type="EMBL" id="CAB4884142.1"/>
    </source>
</evidence>
<reference evidence="4" key="1">
    <citation type="submission" date="2020-05" db="EMBL/GenBank/DDBJ databases">
        <authorList>
            <person name="Chiriac C."/>
            <person name="Salcher M."/>
            <person name="Ghai R."/>
            <person name="Kavagutti S V."/>
        </authorList>
    </citation>
    <scope>NUCLEOTIDE SEQUENCE</scope>
</reference>
<name>A0A6J7EKP8_9ZZZZ</name>